<organism evidence="4 5">
    <name type="scientific">Daphnia sinensis</name>
    <dbReference type="NCBI Taxonomy" id="1820382"/>
    <lineage>
        <taxon>Eukaryota</taxon>
        <taxon>Metazoa</taxon>
        <taxon>Ecdysozoa</taxon>
        <taxon>Arthropoda</taxon>
        <taxon>Crustacea</taxon>
        <taxon>Branchiopoda</taxon>
        <taxon>Diplostraca</taxon>
        <taxon>Cladocera</taxon>
        <taxon>Anomopoda</taxon>
        <taxon>Daphniidae</taxon>
        <taxon>Daphnia</taxon>
        <taxon>Daphnia similis group</taxon>
    </lineage>
</organism>
<evidence type="ECO:0000259" key="3">
    <source>
        <dbReference type="PROSITE" id="PS50060"/>
    </source>
</evidence>
<evidence type="ECO:0000313" key="4">
    <source>
        <dbReference type="EMBL" id="KAI9556557.1"/>
    </source>
</evidence>
<feature type="region of interest" description="Disordered" evidence="1">
    <location>
        <begin position="459"/>
        <end position="482"/>
    </location>
</feature>
<dbReference type="InterPro" id="IPR000998">
    <property type="entry name" value="MAM_dom"/>
</dbReference>
<feature type="signal peptide" evidence="2">
    <location>
        <begin position="1"/>
        <end position="25"/>
    </location>
</feature>
<keyword evidence="5" id="KW-1185">Reference proteome</keyword>
<feature type="compositionally biased region" description="Low complexity" evidence="1">
    <location>
        <begin position="473"/>
        <end position="482"/>
    </location>
</feature>
<dbReference type="Proteomes" id="UP000820818">
    <property type="component" value="Linkage Group LG6"/>
</dbReference>
<gene>
    <name evidence="4" type="ORF">GHT06_016347</name>
</gene>
<evidence type="ECO:0000313" key="5">
    <source>
        <dbReference type="Proteomes" id="UP000820818"/>
    </source>
</evidence>
<dbReference type="PROSITE" id="PS50060">
    <property type="entry name" value="MAM_2"/>
    <property type="match status" value="1"/>
</dbReference>
<accession>A0AAD5KNH5</accession>
<evidence type="ECO:0000256" key="1">
    <source>
        <dbReference type="SAM" id="MobiDB-lite"/>
    </source>
</evidence>
<dbReference type="Gene3D" id="2.60.120.260">
    <property type="entry name" value="Galactose-binding domain-like"/>
    <property type="match status" value="1"/>
</dbReference>
<feature type="compositionally biased region" description="Acidic residues" evidence="1">
    <location>
        <begin position="411"/>
        <end position="420"/>
    </location>
</feature>
<comment type="caution">
    <text evidence="4">The sequence shown here is derived from an EMBL/GenBank/DDBJ whole genome shotgun (WGS) entry which is preliminary data.</text>
</comment>
<protein>
    <recommendedName>
        <fullName evidence="3">MAM domain-containing protein</fullName>
    </recommendedName>
</protein>
<reference evidence="4 5" key="1">
    <citation type="submission" date="2022-05" db="EMBL/GenBank/DDBJ databases">
        <title>A multi-omics perspective on studying reproductive biology in Daphnia sinensis.</title>
        <authorList>
            <person name="Jia J."/>
        </authorList>
    </citation>
    <scope>NUCLEOTIDE SEQUENCE [LARGE SCALE GENOMIC DNA]</scope>
    <source>
        <strain evidence="4 5">WSL</strain>
    </source>
</reference>
<dbReference type="EMBL" id="WJBH02000006">
    <property type="protein sequence ID" value="KAI9556557.1"/>
    <property type="molecule type" value="Genomic_DNA"/>
</dbReference>
<feature type="compositionally biased region" description="Polar residues" evidence="1">
    <location>
        <begin position="459"/>
        <end position="469"/>
    </location>
</feature>
<feature type="compositionally biased region" description="Low complexity" evidence="1">
    <location>
        <begin position="350"/>
        <end position="397"/>
    </location>
</feature>
<feature type="compositionally biased region" description="Low complexity" evidence="1">
    <location>
        <begin position="289"/>
        <end position="336"/>
    </location>
</feature>
<dbReference type="InterPro" id="IPR013320">
    <property type="entry name" value="ConA-like_dom_sf"/>
</dbReference>
<proteinExistence type="predicted"/>
<feature type="domain" description="MAM" evidence="3">
    <location>
        <begin position="115"/>
        <end position="283"/>
    </location>
</feature>
<sequence>MDQHVILFLLGLLWVLISHVPVLSAESTTDIDLNDAKSDTTLFWDTTPSWDTTVIWTPTSIPTTSTLTTSTTRSTPTFIPTTPTLPSSTTRSTTITLRTTTTSSNAAAVLNFLDFDIDFENGTIGSWTEASRRSAKWKVENKNSPWESDNPAPPPSTGSSYLRVDRGGSLSFGVAILRSPVIMVTPDMRNFTLSFSYWIRSKWPQFTNLEVYIAKNGKEEYFDSFYKDADINNRNWTTYPDALITIGGNFKMQVVFYAYCGTNVEDAVAIDDISLTYTSDATTTTVESTTSSPITLSTTSSPTTLPTTVSGNTTTTTTESATTESITAESTSNSTTDEWITDSNTTNEFTTSSPITLSTTSSPTTLPTTVSGNTTTTTTESATTESITAESTSNSTTDEWITDSNTTNEFTTDDYTDEFTTESNSTTDTTLYDITTDTTIATSVDSTTAEPTTVIKSVNEPITNGNSDEPTTHKYTSTTSDKYSSTSSVIQRARVLQRIPRQYPPPA</sequence>
<dbReference type="AlphaFoldDB" id="A0AAD5KNH5"/>
<dbReference type="SUPFAM" id="SSF49899">
    <property type="entry name" value="Concanavalin A-like lectins/glucanases"/>
    <property type="match status" value="1"/>
</dbReference>
<evidence type="ECO:0000256" key="2">
    <source>
        <dbReference type="SAM" id="SignalP"/>
    </source>
</evidence>
<feature type="compositionally biased region" description="Polar residues" evidence="1">
    <location>
        <begin position="337"/>
        <end position="349"/>
    </location>
</feature>
<feature type="region of interest" description="Disordered" evidence="1">
    <location>
        <begin position="289"/>
        <end position="425"/>
    </location>
</feature>
<dbReference type="GO" id="GO:0016020">
    <property type="term" value="C:membrane"/>
    <property type="evidence" value="ECO:0007669"/>
    <property type="project" value="InterPro"/>
</dbReference>
<dbReference type="SMART" id="SM00137">
    <property type="entry name" value="MAM"/>
    <property type="match status" value="1"/>
</dbReference>
<feature type="chain" id="PRO_5042068680" description="MAM domain-containing protein" evidence="2">
    <location>
        <begin position="26"/>
        <end position="507"/>
    </location>
</feature>
<dbReference type="Pfam" id="PF00629">
    <property type="entry name" value="MAM"/>
    <property type="match status" value="1"/>
</dbReference>
<feature type="region of interest" description="Disordered" evidence="1">
    <location>
        <begin position="65"/>
        <end position="91"/>
    </location>
</feature>
<name>A0AAD5KNH5_9CRUS</name>
<keyword evidence="2" id="KW-0732">Signal</keyword>